<evidence type="ECO:0000313" key="2">
    <source>
        <dbReference type="EMBL" id="MPC33557.1"/>
    </source>
</evidence>
<sequence>MRLSRLCSPRPAPSRLTGSPLQSGLHYIGHRVDGPSRSKMYVQSLPSVITLRCLRSVGLW</sequence>
<evidence type="ECO:0000256" key="1">
    <source>
        <dbReference type="SAM" id="MobiDB-lite"/>
    </source>
</evidence>
<comment type="caution">
    <text evidence="2">The sequence shown here is derived from an EMBL/GenBank/DDBJ whole genome shotgun (WGS) entry which is preliminary data.</text>
</comment>
<name>A0A5B7EJY5_PORTR</name>
<organism evidence="2 3">
    <name type="scientific">Portunus trituberculatus</name>
    <name type="common">Swimming crab</name>
    <name type="synonym">Neptunus trituberculatus</name>
    <dbReference type="NCBI Taxonomy" id="210409"/>
    <lineage>
        <taxon>Eukaryota</taxon>
        <taxon>Metazoa</taxon>
        <taxon>Ecdysozoa</taxon>
        <taxon>Arthropoda</taxon>
        <taxon>Crustacea</taxon>
        <taxon>Multicrustacea</taxon>
        <taxon>Malacostraca</taxon>
        <taxon>Eumalacostraca</taxon>
        <taxon>Eucarida</taxon>
        <taxon>Decapoda</taxon>
        <taxon>Pleocyemata</taxon>
        <taxon>Brachyura</taxon>
        <taxon>Eubrachyura</taxon>
        <taxon>Portunoidea</taxon>
        <taxon>Portunidae</taxon>
        <taxon>Portuninae</taxon>
        <taxon>Portunus</taxon>
    </lineage>
</organism>
<dbReference type="Proteomes" id="UP000324222">
    <property type="component" value="Unassembled WGS sequence"/>
</dbReference>
<dbReference type="EMBL" id="VSRR010002859">
    <property type="protein sequence ID" value="MPC33557.1"/>
    <property type="molecule type" value="Genomic_DNA"/>
</dbReference>
<protein>
    <submittedName>
        <fullName evidence="2">Uncharacterized protein</fullName>
    </submittedName>
</protein>
<keyword evidence="3" id="KW-1185">Reference proteome</keyword>
<feature type="region of interest" description="Disordered" evidence="1">
    <location>
        <begin position="1"/>
        <end position="20"/>
    </location>
</feature>
<gene>
    <name evidence="2" type="ORF">E2C01_026912</name>
</gene>
<accession>A0A5B7EJY5</accession>
<evidence type="ECO:0000313" key="3">
    <source>
        <dbReference type="Proteomes" id="UP000324222"/>
    </source>
</evidence>
<dbReference type="AlphaFoldDB" id="A0A5B7EJY5"/>
<proteinExistence type="predicted"/>
<reference evidence="2 3" key="1">
    <citation type="submission" date="2019-05" db="EMBL/GenBank/DDBJ databases">
        <title>Another draft genome of Portunus trituberculatus and its Hox gene families provides insights of decapod evolution.</title>
        <authorList>
            <person name="Jeong J.-H."/>
            <person name="Song I."/>
            <person name="Kim S."/>
            <person name="Choi T."/>
            <person name="Kim D."/>
            <person name="Ryu S."/>
            <person name="Kim W."/>
        </authorList>
    </citation>
    <scope>NUCLEOTIDE SEQUENCE [LARGE SCALE GENOMIC DNA]</scope>
    <source>
        <tissue evidence="2">Muscle</tissue>
    </source>
</reference>